<dbReference type="EMBL" id="RRCN01000001">
    <property type="protein sequence ID" value="RRJ66997.1"/>
    <property type="molecule type" value="Genomic_DNA"/>
</dbReference>
<accession>A0A3P3U9G9</accession>
<keyword evidence="2" id="KW-1185">Reference proteome</keyword>
<dbReference type="OrthoDB" id="2086981at2"/>
<evidence type="ECO:0000313" key="1">
    <source>
        <dbReference type="EMBL" id="RRJ66997.1"/>
    </source>
</evidence>
<proteinExistence type="predicted"/>
<name>A0A3P3U9G9_9BACL</name>
<dbReference type="RefSeq" id="WP_128634779.1">
    <property type="nucleotide sequence ID" value="NZ_RRCN01000001.1"/>
</dbReference>
<organism evidence="1 2">
    <name type="scientific">Paenibacillus oralis</name>
    <dbReference type="NCBI Taxonomy" id="2490856"/>
    <lineage>
        <taxon>Bacteria</taxon>
        <taxon>Bacillati</taxon>
        <taxon>Bacillota</taxon>
        <taxon>Bacilli</taxon>
        <taxon>Bacillales</taxon>
        <taxon>Paenibacillaceae</taxon>
        <taxon>Paenibacillus</taxon>
    </lineage>
</organism>
<gene>
    <name evidence="1" type="ORF">EHV15_31775</name>
</gene>
<protein>
    <submittedName>
        <fullName evidence="1">Uncharacterized protein</fullName>
    </submittedName>
</protein>
<reference evidence="1 2" key="1">
    <citation type="submission" date="2018-11" db="EMBL/GenBank/DDBJ databases">
        <title>Genome sequencing of Paenibacillus sp. KCOM 3021 (= ChDC PVNT-B20).</title>
        <authorList>
            <person name="Kook J.-K."/>
            <person name="Park S.-N."/>
            <person name="Lim Y.K."/>
        </authorList>
    </citation>
    <scope>NUCLEOTIDE SEQUENCE [LARGE SCALE GENOMIC DNA]</scope>
    <source>
        <strain evidence="1 2">KCOM 3021</strain>
    </source>
</reference>
<sequence length="141" mass="16633">MENRAIDMQEEWIRLEQGVIPEGQFIVTNLIQNSDGTKVVLDDEKNVVEITFDGIPSLIRISTEGIRMRTWSEVQLKYQNKFFFQNWFFYQVQNSKLSKWAKEESCNFYEEKQLNHYCIVTSEEVVDILAAFKPIVKVSKI</sequence>
<evidence type="ECO:0000313" key="2">
    <source>
        <dbReference type="Proteomes" id="UP000267017"/>
    </source>
</evidence>
<dbReference type="Proteomes" id="UP000267017">
    <property type="component" value="Unassembled WGS sequence"/>
</dbReference>
<comment type="caution">
    <text evidence="1">The sequence shown here is derived from an EMBL/GenBank/DDBJ whole genome shotgun (WGS) entry which is preliminary data.</text>
</comment>
<dbReference type="AlphaFoldDB" id="A0A3P3U9G9"/>